<dbReference type="Proteomes" id="UP000198929">
    <property type="component" value="Unassembled WGS sequence"/>
</dbReference>
<evidence type="ECO:0000256" key="1">
    <source>
        <dbReference type="SAM" id="MobiDB-lite"/>
    </source>
</evidence>
<feature type="region of interest" description="Disordered" evidence="1">
    <location>
        <begin position="256"/>
        <end position="282"/>
    </location>
</feature>
<proteinExistence type="predicted"/>
<gene>
    <name evidence="3" type="ORF">SAMN05661109_02858</name>
</gene>
<feature type="transmembrane region" description="Helical" evidence="2">
    <location>
        <begin position="44"/>
        <end position="67"/>
    </location>
</feature>
<keyword evidence="2" id="KW-1133">Transmembrane helix</keyword>
<evidence type="ECO:0000313" key="3">
    <source>
        <dbReference type="EMBL" id="SES36264.1"/>
    </source>
</evidence>
<keyword evidence="4" id="KW-1185">Reference proteome</keyword>
<name>A0A1H9WR20_9CORY</name>
<protein>
    <submittedName>
        <fullName evidence="3">Uncharacterized protein</fullName>
    </submittedName>
</protein>
<accession>A0A1H9WR20</accession>
<evidence type="ECO:0000313" key="4">
    <source>
        <dbReference type="Proteomes" id="UP000198929"/>
    </source>
</evidence>
<keyword evidence="2" id="KW-0472">Membrane</keyword>
<dbReference type="AlphaFoldDB" id="A0A1H9WR20"/>
<organism evidence="3 4">
    <name type="scientific">Corynebacterium cystitidis DSM 20524</name>
    <dbReference type="NCBI Taxonomy" id="1121357"/>
    <lineage>
        <taxon>Bacteria</taxon>
        <taxon>Bacillati</taxon>
        <taxon>Actinomycetota</taxon>
        <taxon>Actinomycetes</taxon>
        <taxon>Mycobacteriales</taxon>
        <taxon>Corynebacteriaceae</taxon>
        <taxon>Corynebacterium</taxon>
    </lineage>
</organism>
<evidence type="ECO:0000256" key="2">
    <source>
        <dbReference type="SAM" id="Phobius"/>
    </source>
</evidence>
<keyword evidence="2" id="KW-0812">Transmembrane</keyword>
<feature type="transmembrane region" description="Helical" evidence="2">
    <location>
        <begin position="99"/>
        <end position="120"/>
    </location>
</feature>
<feature type="compositionally biased region" description="Pro residues" evidence="1">
    <location>
        <begin position="261"/>
        <end position="276"/>
    </location>
</feature>
<feature type="transmembrane region" description="Helical" evidence="2">
    <location>
        <begin position="132"/>
        <end position="149"/>
    </location>
</feature>
<dbReference type="EMBL" id="FOGQ01000038">
    <property type="protein sequence ID" value="SES36264.1"/>
    <property type="molecule type" value="Genomic_DNA"/>
</dbReference>
<sequence>MKKSLRQWCIHALFCLILLFGLFIVTIGGPTKLIGRVEPGSTYYTLYAIATVLGSLAFLNFTVLVFAPRWPRWLGVPTASASFDGARLNITSKANSGTYLLLFQAANMMITGTTELWAIFHGDQPGERRSGTIFIAGLVFLGAAIFSFFRVHHRHIESFSAKKYSFSYPAKDSALHTTSTPDYQRRLNPFNLPWALTVTADFTTTGNPKELPTIRENKNGESQNCDIYIPLTSNVSRTHIARWLTTGTVSPQLHALGVPYEQPPSTQPTTTTPPPQQEGLQP</sequence>
<dbReference type="RefSeq" id="WP_143063515.1">
    <property type="nucleotide sequence ID" value="NZ_CP047199.1"/>
</dbReference>
<reference evidence="4" key="1">
    <citation type="submission" date="2016-10" db="EMBL/GenBank/DDBJ databases">
        <authorList>
            <person name="Varghese N."/>
            <person name="Submissions S."/>
        </authorList>
    </citation>
    <scope>NUCLEOTIDE SEQUENCE [LARGE SCALE GENOMIC DNA]</scope>
    <source>
        <strain evidence="4">DSM 20524</strain>
    </source>
</reference>